<dbReference type="AlphaFoldDB" id="A0A7X4YTT8"/>
<dbReference type="PROSITE" id="PS50111">
    <property type="entry name" value="CHEMOTAXIS_TRANSDUC_2"/>
    <property type="match status" value="1"/>
</dbReference>
<dbReference type="Gene3D" id="1.10.287.950">
    <property type="entry name" value="Methyl-accepting chemotaxis protein"/>
    <property type="match status" value="1"/>
</dbReference>
<dbReference type="SUPFAM" id="SSF58104">
    <property type="entry name" value="Methyl-accepting chemotaxis protein (MCP) signaling domain"/>
    <property type="match status" value="1"/>
</dbReference>
<reference evidence="4 5" key="1">
    <citation type="submission" date="2020-01" db="EMBL/GenBank/DDBJ databases">
        <title>Paenibacillus soybeanensis sp. nov. isolated from the nodules of soybean (Glycine max(L.) Merr).</title>
        <authorList>
            <person name="Wang H."/>
        </authorList>
    </citation>
    <scope>NUCLEOTIDE SEQUENCE [LARGE SCALE GENOMIC DNA]</scope>
    <source>
        <strain evidence="4 5">DSM 23054</strain>
    </source>
</reference>
<name>A0A7X4YTT8_9BACL</name>
<dbReference type="GO" id="GO:0007165">
    <property type="term" value="P:signal transduction"/>
    <property type="evidence" value="ECO:0007669"/>
    <property type="project" value="UniProtKB-KW"/>
</dbReference>
<dbReference type="OrthoDB" id="9807021at2"/>
<keyword evidence="1 2" id="KW-0807">Transducer</keyword>
<dbReference type="GO" id="GO:0016020">
    <property type="term" value="C:membrane"/>
    <property type="evidence" value="ECO:0007669"/>
    <property type="project" value="InterPro"/>
</dbReference>
<keyword evidence="5" id="KW-1185">Reference proteome</keyword>
<dbReference type="SMART" id="SM00283">
    <property type="entry name" value="MA"/>
    <property type="match status" value="1"/>
</dbReference>
<evidence type="ECO:0000256" key="2">
    <source>
        <dbReference type="PROSITE-ProRule" id="PRU00284"/>
    </source>
</evidence>
<dbReference type="PANTHER" id="PTHR32089">
    <property type="entry name" value="METHYL-ACCEPTING CHEMOTAXIS PROTEIN MCPB"/>
    <property type="match status" value="1"/>
</dbReference>
<evidence type="ECO:0000313" key="5">
    <source>
        <dbReference type="Proteomes" id="UP000558113"/>
    </source>
</evidence>
<accession>A0A7X4YTT8</accession>
<dbReference type="PANTHER" id="PTHR32089:SF112">
    <property type="entry name" value="LYSOZYME-LIKE PROTEIN-RELATED"/>
    <property type="match status" value="1"/>
</dbReference>
<evidence type="ECO:0000256" key="1">
    <source>
        <dbReference type="ARBA" id="ARBA00023224"/>
    </source>
</evidence>
<organism evidence="4 5">
    <name type="scientific">Paenibacillus sacheonensis</name>
    <dbReference type="NCBI Taxonomy" id="742054"/>
    <lineage>
        <taxon>Bacteria</taxon>
        <taxon>Bacillati</taxon>
        <taxon>Bacillota</taxon>
        <taxon>Bacilli</taxon>
        <taxon>Bacillales</taxon>
        <taxon>Paenibacillaceae</taxon>
        <taxon>Paenibacillus</taxon>
    </lineage>
</organism>
<comment type="caution">
    <text evidence="4">The sequence shown here is derived from an EMBL/GenBank/DDBJ whole genome shotgun (WGS) entry which is preliminary data.</text>
</comment>
<evidence type="ECO:0000259" key="3">
    <source>
        <dbReference type="PROSITE" id="PS50111"/>
    </source>
</evidence>
<feature type="domain" description="Methyl-accepting transducer" evidence="3">
    <location>
        <begin position="113"/>
        <end position="278"/>
    </location>
</feature>
<dbReference type="EMBL" id="JAAAMU010000019">
    <property type="protein sequence ID" value="NBC72443.1"/>
    <property type="molecule type" value="Genomic_DNA"/>
</dbReference>
<dbReference type="InterPro" id="IPR004089">
    <property type="entry name" value="MCPsignal_dom"/>
</dbReference>
<dbReference type="Pfam" id="PF00015">
    <property type="entry name" value="MCPsignal"/>
    <property type="match status" value="1"/>
</dbReference>
<dbReference type="RefSeq" id="WP_161703447.1">
    <property type="nucleotide sequence ID" value="NZ_JAAAMU010000019.1"/>
</dbReference>
<dbReference type="Proteomes" id="UP000558113">
    <property type="component" value="Unassembled WGS sequence"/>
</dbReference>
<protein>
    <recommendedName>
        <fullName evidence="3">Methyl-accepting transducer domain-containing protein</fullName>
    </recommendedName>
</protein>
<evidence type="ECO:0000313" key="4">
    <source>
        <dbReference type="EMBL" id="NBC72443.1"/>
    </source>
</evidence>
<proteinExistence type="predicted"/>
<gene>
    <name evidence="4" type="ORF">GT003_25890</name>
</gene>
<sequence>MVMDKEAYLQSVMNMMDTLLSVYPEEAALVLIDQEKVIAYRKTTEIAVEIPVGTPRSALAHTISEKAFVHGREFREERGPEAFGVSYIGTAAPLWFEGEIVGVLTSAMMSRKMDMIRDSSEGLAASVEQMTATSNQIASAFDKINAEMDALSGKSETLNRNIDDVQAIIGVVQELADTSNLLGLNASIEAAHAGEYGRGFSVVANEIRRMSGQSRDASKNIREQLGLIQERLKEIASDIGRIKGDMSHHSESVRELDAAFEHIAVTAGDLMDQFTVEK</sequence>